<sequence>MEKVMKKILKYILIGAACLPMASCDDLDSLNENPNAPGNVPSNMLMEGAEKWTMDNIYDNWFSGRQCLAYSQQWTQRNYTEEDRYQIRESVNNNYFNYLYMGLANFDKVIKMNTDEATKNAASVYGANCNQIAAAKIMKVWLMDVITDTWGNVPYSDIAQLEDKGVLYCKYDDQKDIYASMISELDEAVGMIDENRSAFTSGDVIFGGDASKWKKFGNSLKCRLAIHMSKVDSNWKQYIAEAVASGVMESNDDAAKFTYASSGSDYCKFYEGCYIDGRNDFTITNVLTKLMLGKKDDLNGKSHPWEGTVDPRISIYTNKNPQGTYDGIPYACPTGTQDKFRATSPNWSTGQPLVLTKTYAVPLMTYAELKFILCEYNGYDAEDYKEGVKASIEYWYDLAGQSISDADVNAYVDAVSTNVDAETCAIQKYIDLFTNGTEAWTEVRRTGYPNQLLRPGEITAVYNGNNVKFEPLSEVKGMIISRVKYPTNESTLNGANWNEAVKKLTDGTNNYYSKMFWDVRTSAYDHPANK</sequence>
<name>D1PGY8_9BACT</name>
<dbReference type="SUPFAM" id="SSF48452">
    <property type="entry name" value="TPR-like"/>
    <property type="match status" value="1"/>
</dbReference>
<reference evidence="2" key="1">
    <citation type="submission" date="2009-11" db="EMBL/GenBank/DDBJ databases">
        <authorList>
            <person name="Weinstock G."/>
            <person name="Sodergren E."/>
            <person name="Clifton S."/>
            <person name="Fulton L."/>
            <person name="Fulton B."/>
            <person name="Courtney L."/>
            <person name="Fronick C."/>
            <person name="Harrison M."/>
            <person name="Strong C."/>
            <person name="Farmer C."/>
            <person name="Delahaunty K."/>
            <person name="Markovic C."/>
            <person name="Hall O."/>
            <person name="Minx P."/>
            <person name="Tomlinson C."/>
            <person name="Mitreva M."/>
            <person name="Nelson J."/>
            <person name="Hou S."/>
            <person name="Wollam A."/>
            <person name="Pepin K.H."/>
            <person name="Johnson M."/>
            <person name="Bhonagiri V."/>
            <person name="Nash W.E."/>
            <person name="Warren W."/>
            <person name="Chinwalla A."/>
            <person name="Mardis E.R."/>
            <person name="Wilson R.K."/>
        </authorList>
    </citation>
    <scope>NUCLEOTIDE SEQUENCE [LARGE SCALE GENOMIC DNA]</scope>
    <source>
        <strain evidence="2">DSM 18205</strain>
    </source>
</reference>
<dbReference type="HOGENOM" id="CLU_025928_1_0_10"/>
<evidence type="ECO:0000256" key="1">
    <source>
        <dbReference type="SAM" id="SignalP"/>
    </source>
</evidence>
<dbReference type="Proteomes" id="UP000004477">
    <property type="component" value="Unassembled WGS sequence"/>
</dbReference>
<feature type="chain" id="PRO_5003026325" description="SusD/RagB family nutrient-binding outer membrane lipoprotein" evidence="1">
    <location>
        <begin position="23"/>
        <end position="530"/>
    </location>
</feature>
<dbReference type="PaxDb" id="537011-PREVCOP_06504"/>
<comment type="caution">
    <text evidence="2">The sequence shown here is derived from an EMBL/GenBank/DDBJ whole genome shotgun (WGS) entry which is preliminary data.</text>
</comment>
<evidence type="ECO:0008006" key="4">
    <source>
        <dbReference type="Google" id="ProtNLM"/>
    </source>
</evidence>
<dbReference type="STRING" id="537011.PREVCOP_06504"/>
<dbReference type="Pfam" id="PF12771">
    <property type="entry name" value="SusD-like_2"/>
    <property type="match status" value="1"/>
</dbReference>
<keyword evidence="3" id="KW-1185">Reference proteome</keyword>
<organism evidence="2 3">
    <name type="scientific">Segatella copri DSM 18205</name>
    <dbReference type="NCBI Taxonomy" id="537011"/>
    <lineage>
        <taxon>Bacteria</taxon>
        <taxon>Pseudomonadati</taxon>
        <taxon>Bacteroidota</taxon>
        <taxon>Bacteroidia</taxon>
        <taxon>Bacteroidales</taxon>
        <taxon>Prevotellaceae</taxon>
        <taxon>Segatella</taxon>
    </lineage>
</organism>
<dbReference type="Gene3D" id="1.25.40.390">
    <property type="match status" value="1"/>
</dbReference>
<dbReference type="InterPro" id="IPR011990">
    <property type="entry name" value="TPR-like_helical_dom_sf"/>
</dbReference>
<keyword evidence="1" id="KW-0732">Signal</keyword>
<gene>
    <name evidence="2" type="ORF">PREVCOP_06504</name>
</gene>
<accession>D1PGY8</accession>
<proteinExistence type="predicted"/>
<feature type="signal peptide" evidence="1">
    <location>
        <begin position="1"/>
        <end position="22"/>
    </location>
</feature>
<dbReference type="InterPro" id="IPR041662">
    <property type="entry name" value="SusD-like_2"/>
</dbReference>
<dbReference type="AlphaFoldDB" id="D1PGY8"/>
<dbReference type="EMBL" id="ACBX02000047">
    <property type="protein sequence ID" value="EFB34096.1"/>
    <property type="molecule type" value="Genomic_DNA"/>
</dbReference>
<protein>
    <recommendedName>
        <fullName evidence="4">SusD/RagB family nutrient-binding outer membrane lipoprotein</fullName>
    </recommendedName>
</protein>
<evidence type="ECO:0000313" key="2">
    <source>
        <dbReference type="EMBL" id="EFB34096.1"/>
    </source>
</evidence>
<evidence type="ECO:0000313" key="3">
    <source>
        <dbReference type="Proteomes" id="UP000004477"/>
    </source>
</evidence>